<dbReference type="EMBL" id="BMAU01021040">
    <property type="protein sequence ID" value="GFX87948.1"/>
    <property type="molecule type" value="Genomic_DNA"/>
</dbReference>
<keyword evidence="2" id="KW-1133">Transmembrane helix</keyword>
<keyword evidence="4" id="KW-1185">Reference proteome</keyword>
<reference evidence="3" key="1">
    <citation type="submission" date="2020-08" db="EMBL/GenBank/DDBJ databases">
        <title>Multicomponent nature underlies the extraordinary mechanical properties of spider dragline silk.</title>
        <authorList>
            <person name="Kono N."/>
            <person name="Nakamura H."/>
            <person name="Mori M."/>
            <person name="Yoshida Y."/>
            <person name="Ohtoshi R."/>
            <person name="Malay A.D."/>
            <person name="Moran D.A.P."/>
            <person name="Tomita M."/>
            <person name="Numata K."/>
            <person name="Arakawa K."/>
        </authorList>
    </citation>
    <scope>NUCLEOTIDE SEQUENCE</scope>
</reference>
<feature type="transmembrane region" description="Helical" evidence="2">
    <location>
        <begin position="13"/>
        <end position="39"/>
    </location>
</feature>
<name>A0A8X6UY62_TRICX</name>
<keyword evidence="2" id="KW-0812">Transmembrane</keyword>
<gene>
    <name evidence="3" type="ORF">TNCV_4374131</name>
</gene>
<dbReference type="AlphaFoldDB" id="A0A8X6UY62"/>
<evidence type="ECO:0000256" key="1">
    <source>
        <dbReference type="SAM" id="MobiDB-lite"/>
    </source>
</evidence>
<dbReference type="Proteomes" id="UP000887159">
    <property type="component" value="Unassembled WGS sequence"/>
</dbReference>
<organism evidence="3 4">
    <name type="scientific">Trichonephila clavipes</name>
    <name type="common">Golden silk orbweaver</name>
    <name type="synonym">Nephila clavipes</name>
    <dbReference type="NCBI Taxonomy" id="2585209"/>
    <lineage>
        <taxon>Eukaryota</taxon>
        <taxon>Metazoa</taxon>
        <taxon>Ecdysozoa</taxon>
        <taxon>Arthropoda</taxon>
        <taxon>Chelicerata</taxon>
        <taxon>Arachnida</taxon>
        <taxon>Araneae</taxon>
        <taxon>Araneomorphae</taxon>
        <taxon>Entelegynae</taxon>
        <taxon>Araneoidea</taxon>
        <taxon>Nephilidae</taxon>
        <taxon>Trichonephila</taxon>
    </lineage>
</organism>
<protein>
    <submittedName>
        <fullName evidence="3">Uncharacterized protein</fullName>
    </submittedName>
</protein>
<evidence type="ECO:0000256" key="2">
    <source>
        <dbReference type="SAM" id="Phobius"/>
    </source>
</evidence>
<evidence type="ECO:0000313" key="3">
    <source>
        <dbReference type="EMBL" id="GFX87948.1"/>
    </source>
</evidence>
<evidence type="ECO:0000313" key="4">
    <source>
        <dbReference type="Proteomes" id="UP000887159"/>
    </source>
</evidence>
<accession>A0A8X6UY62</accession>
<sequence length="108" mass="12970">MNQDSIDKFILHVWVWFTIRFLFLNCWDILLLPPILLLLDGFHEINTKKHEKQLGDGDPEAKGHTTEEDSKFQERYKHTISLDRLIEKLMEDEKERILKAKKSFRENC</sequence>
<proteinExistence type="predicted"/>
<comment type="caution">
    <text evidence="3">The sequence shown here is derived from an EMBL/GenBank/DDBJ whole genome shotgun (WGS) entry which is preliminary data.</text>
</comment>
<keyword evidence="2" id="KW-0472">Membrane</keyword>
<feature type="region of interest" description="Disordered" evidence="1">
    <location>
        <begin position="50"/>
        <end position="73"/>
    </location>
</feature>